<dbReference type="InterPro" id="IPR040980">
    <property type="entry name" value="SWI2_SNF2"/>
</dbReference>
<dbReference type="GO" id="GO:0003677">
    <property type="term" value="F:DNA binding"/>
    <property type="evidence" value="ECO:0007669"/>
    <property type="project" value="UniProtKB-KW"/>
</dbReference>
<name>A0A0R0CPG8_9GAMM</name>
<dbReference type="Gene3D" id="3.40.50.300">
    <property type="entry name" value="P-loop containing nucleotide triphosphate hydrolases"/>
    <property type="match status" value="2"/>
</dbReference>
<dbReference type="InterPro" id="IPR014001">
    <property type="entry name" value="Helicase_ATP-bd"/>
</dbReference>
<dbReference type="Gene3D" id="3.90.1570.50">
    <property type="match status" value="1"/>
</dbReference>
<proteinExistence type="predicted"/>
<dbReference type="EMBL" id="LDJJ01000009">
    <property type="protein sequence ID" value="KRG71376.1"/>
    <property type="molecule type" value="Genomic_DNA"/>
</dbReference>
<dbReference type="GO" id="GO:0009307">
    <property type="term" value="P:DNA restriction-modification system"/>
    <property type="evidence" value="ECO:0007669"/>
    <property type="project" value="UniProtKB-KW"/>
</dbReference>
<dbReference type="OrthoDB" id="9758243at2"/>
<dbReference type="GO" id="GO:0009035">
    <property type="term" value="F:type I site-specific deoxyribonuclease activity"/>
    <property type="evidence" value="ECO:0007669"/>
    <property type="project" value="UniProtKB-EC"/>
</dbReference>
<reference evidence="2 3" key="1">
    <citation type="submission" date="2015-05" db="EMBL/GenBank/DDBJ databases">
        <title>Genome sequencing and analysis of members of genus Stenotrophomonas.</title>
        <authorList>
            <person name="Patil P.P."/>
            <person name="Midha S."/>
            <person name="Patil P.B."/>
        </authorList>
    </citation>
    <scope>NUCLEOTIDE SEQUENCE [LARGE SCALE GENOMIC DNA]</scope>
    <source>
        <strain evidence="2 3">DSM 18941</strain>
    </source>
</reference>
<comment type="caution">
    <text evidence="2">The sequence shown here is derived from an EMBL/GenBank/DDBJ whole genome shotgun (WGS) entry which is preliminary data.</text>
</comment>
<dbReference type="InterPro" id="IPR007409">
    <property type="entry name" value="Restrct_endonuc_type1_HsdR_N"/>
</dbReference>
<dbReference type="AlphaFoldDB" id="A0A0R0CPG8"/>
<keyword evidence="2" id="KW-0255">Endonuclease</keyword>
<keyword evidence="2" id="KW-0540">Nuclease</keyword>
<feature type="domain" description="Helicase ATP-binding" evidence="1">
    <location>
        <begin position="308"/>
        <end position="513"/>
    </location>
</feature>
<evidence type="ECO:0000313" key="2">
    <source>
        <dbReference type="EMBL" id="KRG71376.1"/>
    </source>
</evidence>
<dbReference type="PROSITE" id="PS51192">
    <property type="entry name" value="HELICASE_ATP_BIND_1"/>
    <property type="match status" value="1"/>
</dbReference>
<evidence type="ECO:0000259" key="1">
    <source>
        <dbReference type="PROSITE" id="PS51192"/>
    </source>
</evidence>
<gene>
    <name evidence="2" type="ORF">ABB27_03780</name>
</gene>
<dbReference type="GO" id="GO:0005524">
    <property type="term" value="F:ATP binding"/>
    <property type="evidence" value="ECO:0007669"/>
    <property type="project" value="UniProtKB-KW"/>
</dbReference>
<dbReference type="PATRIC" id="fig|405446.3.peg.3902"/>
<dbReference type="SUPFAM" id="SSF52540">
    <property type="entry name" value="P-loop containing nucleoside triphosphate hydrolases"/>
    <property type="match status" value="1"/>
</dbReference>
<dbReference type="Pfam" id="PF22679">
    <property type="entry name" value="T1R_D3-like"/>
    <property type="match status" value="1"/>
</dbReference>
<dbReference type="Proteomes" id="UP000051863">
    <property type="component" value="Unassembled WGS sequence"/>
</dbReference>
<dbReference type="InterPro" id="IPR055180">
    <property type="entry name" value="HsdR_RecA-like_helicase_dom_2"/>
</dbReference>
<keyword evidence="3" id="KW-1185">Reference proteome</keyword>
<accession>A0A0R0CPG8</accession>
<keyword evidence="2" id="KW-0378">Hydrolase</keyword>
<sequence length="1087" mass="120100">MHPAFTDTAHREKYFEEYIVKQLAARGWKVGTTPGYDQNHALYPQDLVEWVKTTQPKKWERLKAGNGDKATATLMDRLAQALEREGTVSVLRKGIKVAGAGEISLSEGLPEDERDLSAWERYNSNILRVVPQLMYRPGSKLAIDLVFFINGLAVATVELKTDFTQSAEAAVEQYKNDRLPMDQTTRRVEPLLTFQRGAVVHFAMSDSDIQMCTKLAGKNSYFLPFNQGRDGSNGVWTGNPIRENGEYPVAFFWEQVCQRDNWLRIFHSFVYTEKKDVVDLAGNHSRKETQIFPRFHQWDAVTKMIADAKANGPGMTYLCEHSAGSGKTSTIAWTAHDLIRLRTPDKGEPYFHSVIVVTDRTVLDKQLQDAVQQIDHQKDLIAAIGDKDTGESKSKELARAMERGTPIIVVTLQTFPYAMEQVLTNGKLKDRSFAVIIDEAHTSQTGSAASKLQATLALRDAKEMEGLTVEELLEKIQSSRVRPKNVSYFAFTATPKHATLTLFGRLADPTLPPSKENKPQSFHKYPMRQAIEEGFILDVMAGYLPYKTAFNLAEPTKDGKRLSQKAAKRALAKWLNLHATNVTQKVEFIVEHFAANVAPLLGGTAKAMIVTSSRASAVRYKRAFDAYIAARPQHKAFQALVAFSGALTGKEVSHSSDEQLRDDPFTAQDDEQFTESSMNLRQYGSDLRKVFDRPEFRVMIVANKFQTGFDQPKLCAMYLDKKIANEVEIVQTLSRLNRTAPGKDTTFVVDFVNEPQAIVDAFAKYDTGARIVDVQNPNIIYDLQADLDKARIYAREDVAAYTAVRYKSAAAFAAGEQAQHKALYAATSQPTQRFNDAIKAGLAAMQSAEQAFELAKIQGNEAGMKQADAARTAHADTLQELLDFKSGLSRFGSLYTYIAQTIDLGDAELEGFASFARLLAKRLHGVPPEQVDVSALVLTGFDIKLEDMPDGGEPPKDDAVILKPIGAGGGGQASLPVYLRQVIARLNSIFGEATPLTDKVAFVNHVADIVREDANTMAQVKSNPRDVAMNGNINGSVQSAVVRALQSHGDLAAHVMKHDHQAMAPLIGLVYELIKAGQNIDQAGLGA</sequence>
<dbReference type="Pfam" id="PF18766">
    <property type="entry name" value="SWI2_SNF2"/>
    <property type="match status" value="1"/>
</dbReference>
<dbReference type="PANTHER" id="PTHR42927:SF1">
    <property type="entry name" value="HELICASE SUPERFAMILY 1 AND 2 DOMAIN-CONTAINING PROTEIN"/>
    <property type="match status" value="1"/>
</dbReference>
<dbReference type="Pfam" id="PF04313">
    <property type="entry name" value="HSDR_N"/>
    <property type="match status" value="1"/>
</dbReference>
<dbReference type="PANTHER" id="PTHR42927">
    <property type="entry name" value="HELICASE SUPERFAMILY 1 AND 2 DOMAIN-CONTAINING PROTEIN"/>
    <property type="match status" value="1"/>
</dbReference>
<organism evidence="2 3">
    <name type="scientific">Stenotrophomonas terrae</name>
    <dbReference type="NCBI Taxonomy" id="405446"/>
    <lineage>
        <taxon>Bacteria</taxon>
        <taxon>Pseudomonadati</taxon>
        <taxon>Pseudomonadota</taxon>
        <taxon>Gammaproteobacteria</taxon>
        <taxon>Lysobacterales</taxon>
        <taxon>Lysobacteraceae</taxon>
        <taxon>Stenotrophomonas</taxon>
    </lineage>
</organism>
<dbReference type="InterPro" id="IPR027417">
    <property type="entry name" value="P-loop_NTPase"/>
</dbReference>
<dbReference type="SMART" id="SM00487">
    <property type="entry name" value="DEXDc"/>
    <property type="match status" value="1"/>
</dbReference>
<evidence type="ECO:0000313" key="3">
    <source>
        <dbReference type="Proteomes" id="UP000051863"/>
    </source>
</evidence>
<protein>
    <submittedName>
        <fullName evidence="2">Restriction endonuclease</fullName>
    </submittedName>
</protein>